<dbReference type="EMBL" id="JARPYI010000005">
    <property type="protein sequence ID" value="MDT2600280.1"/>
    <property type="molecule type" value="Genomic_DNA"/>
</dbReference>
<proteinExistence type="predicted"/>
<reference evidence="1 2" key="1">
    <citation type="submission" date="2023-03" db="EMBL/GenBank/DDBJ databases">
        <authorList>
            <person name="Shen W."/>
            <person name="Cai J."/>
        </authorList>
    </citation>
    <scope>NUCLEOTIDE SEQUENCE [LARGE SCALE GENOMIC DNA]</scope>
    <source>
        <strain evidence="1 2">D6-4</strain>
    </source>
</reference>
<dbReference type="Proteomes" id="UP001252875">
    <property type="component" value="Unassembled WGS sequence"/>
</dbReference>
<gene>
    <name evidence="1" type="ORF">P7D85_10880</name>
</gene>
<protein>
    <submittedName>
        <fullName evidence="1">Uncharacterized protein</fullName>
    </submittedName>
</protein>
<organism evidence="1 2">
    <name type="scientific">Enterococcus hulanensis</name>
    <dbReference type="NCBI Taxonomy" id="2559929"/>
    <lineage>
        <taxon>Bacteria</taxon>
        <taxon>Bacillati</taxon>
        <taxon>Bacillota</taxon>
        <taxon>Bacilli</taxon>
        <taxon>Lactobacillales</taxon>
        <taxon>Enterococcaceae</taxon>
        <taxon>Enterococcus</taxon>
    </lineage>
</organism>
<comment type="caution">
    <text evidence="1">The sequence shown here is derived from an EMBL/GenBank/DDBJ whole genome shotgun (WGS) entry which is preliminary data.</text>
</comment>
<dbReference type="RefSeq" id="WP_311822289.1">
    <property type="nucleotide sequence ID" value="NZ_JARPYF010000005.1"/>
</dbReference>
<keyword evidence="2" id="KW-1185">Reference proteome</keyword>
<evidence type="ECO:0000313" key="2">
    <source>
        <dbReference type="Proteomes" id="UP001252875"/>
    </source>
</evidence>
<accession>A0ABU3EZG6</accession>
<name>A0ABU3EZG6_9ENTE</name>
<sequence>MDLKLNLLQGSYDYLINFLFSYKASEKDYNTQSYYHQLKLKSALIDLCQAYELLLKQILYSIQPNLIYTDIDKKSLLNAHTISFRNAINRVRNFTNYEFEEQEEKFLNKFNEIRNSFVHFETNIKVDELKDYCLEGLDYYFKIHDFFVSGINLDFLKDKRLEKKIKVQIKEIREIRQNHVFYRGYAFSKEELEFLLNLQKKDNPEFLYVNGEQEIKRIRFGQENHIFSEMNLNEMISDLYEYTYCSECKVPLGEFHLYSYPCDLEVCPNCGGQLISCNCNLSVVKTRQ</sequence>
<evidence type="ECO:0000313" key="1">
    <source>
        <dbReference type="EMBL" id="MDT2600280.1"/>
    </source>
</evidence>